<feature type="transmembrane region" description="Helical" evidence="7">
    <location>
        <begin position="278"/>
        <end position="298"/>
    </location>
</feature>
<feature type="transmembrane region" description="Helical" evidence="7">
    <location>
        <begin position="125"/>
        <end position="145"/>
    </location>
</feature>
<proteinExistence type="inferred from homology"/>
<evidence type="ECO:0000313" key="10">
    <source>
        <dbReference type="Proteomes" id="UP000730482"/>
    </source>
</evidence>
<dbReference type="Proteomes" id="UP000730482">
    <property type="component" value="Unassembled WGS sequence"/>
</dbReference>
<keyword evidence="6 7" id="KW-0472">Membrane</keyword>
<dbReference type="PANTHER" id="PTHR30151:SF20">
    <property type="entry name" value="ABC TRANSPORTER PERMEASE PROTEIN HI_0355-RELATED"/>
    <property type="match status" value="1"/>
</dbReference>
<dbReference type="CDD" id="cd06261">
    <property type="entry name" value="TM_PBP2"/>
    <property type="match status" value="1"/>
</dbReference>
<dbReference type="PANTHER" id="PTHR30151">
    <property type="entry name" value="ALKANE SULFONATE ABC TRANSPORTER-RELATED, MEMBRANE SUBUNIT"/>
    <property type="match status" value="1"/>
</dbReference>
<dbReference type="PROSITE" id="PS50928">
    <property type="entry name" value="ABC_TM1"/>
    <property type="match status" value="1"/>
</dbReference>
<dbReference type="RefSeq" id="WP_212020666.1">
    <property type="nucleotide sequence ID" value="NZ_JAAFYZ010000284.1"/>
</dbReference>
<feature type="transmembrane region" description="Helical" evidence="7">
    <location>
        <begin position="236"/>
        <end position="258"/>
    </location>
</feature>
<feature type="transmembrane region" description="Helical" evidence="7">
    <location>
        <begin position="65"/>
        <end position="86"/>
    </location>
</feature>
<feature type="transmembrane region" description="Helical" evidence="7">
    <location>
        <begin position="157"/>
        <end position="178"/>
    </location>
</feature>
<feature type="domain" description="ABC transmembrane type-1" evidence="8">
    <location>
        <begin position="118"/>
        <end position="298"/>
    </location>
</feature>
<comment type="similarity">
    <text evidence="7">Belongs to the binding-protein-dependent transport system permease family.</text>
</comment>
<dbReference type="SUPFAM" id="SSF161098">
    <property type="entry name" value="MetI-like"/>
    <property type="match status" value="1"/>
</dbReference>
<keyword evidence="3" id="KW-1003">Cell membrane</keyword>
<accession>A0ABS5L6A2</accession>
<evidence type="ECO:0000256" key="3">
    <source>
        <dbReference type="ARBA" id="ARBA00022475"/>
    </source>
</evidence>
<keyword evidence="2 7" id="KW-0813">Transport</keyword>
<keyword evidence="10" id="KW-1185">Reference proteome</keyword>
<dbReference type="Gene3D" id="1.10.3720.10">
    <property type="entry name" value="MetI-like"/>
    <property type="match status" value="1"/>
</dbReference>
<feature type="transmembrane region" description="Helical" evidence="7">
    <location>
        <begin position="184"/>
        <end position="203"/>
    </location>
</feature>
<comment type="subcellular location">
    <subcellularLocation>
        <location evidence="1 7">Cell membrane</location>
        <topology evidence="1 7">Multi-pass membrane protein</topology>
    </subcellularLocation>
</comment>
<evidence type="ECO:0000256" key="6">
    <source>
        <dbReference type="ARBA" id="ARBA00023136"/>
    </source>
</evidence>
<dbReference type="InterPro" id="IPR035906">
    <property type="entry name" value="MetI-like_sf"/>
</dbReference>
<reference evidence="9 10" key="1">
    <citation type="submission" date="2020-02" db="EMBL/GenBank/DDBJ databases">
        <title>Acidophilic actinobacteria isolated from forest soil.</title>
        <authorList>
            <person name="Golinska P."/>
        </authorList>
    </citation>
    <scope>NUCLEOTIDE SEQUENCE [LARGE SCALE GENOMIC DNA]</scope>
    <source>
        <strain evidence="9 10">NL8</strain>
    </source>
</reference>
<evidence type="ECO:0000256" key="1">
    <source>
        <dbReference type="ARBA" id="ARBA00004651"/>
    </source>
</evidence>
<evidence type="ECO:0000259" key="8">
    <source>
        <dbReference type="PROSITE" id="PS50928"/>
    </source>
</evidence>
<evidence type="ECO:0000256" key="5">
    <source>
        <dbReference type="ARBA" id="ARBA00022989"/>
    </source>
</evidence>
<organism evidence="9 10">
    <name type="scientific">Catenulispora pinistramenti</name>
    <dbReference type="NCBI Taxonomy" id="2705254"/>
    <lineage>
        <taxon>Bacteria</taxon>
        <taxon>Bacillati</taxon>
        <taxon>Actinomycetota</taxon>
        <taxon>Actinomycetes</taxon>
        <taxon>Catenulisporales</taxon>
        <taxon>Catenulisporaceae</taxon>
        <taxon>Catenulispora</taxon>
    </lineage>
</organism>
<dbReference type="Pfam" id="PF00528">
    <property type="entry name" value="BPD_transp_1"/>
    <property type="match status" value="1"/>
</dbReference>
<comment type="caution">
    <text evidence="9">The sequence shown here is derived from an EMBL/GenBank/DDBJ whole genome shotgun (WGS) entry which is preliminary data.</text>
</comment>
<sequence length="319" mass="34928">MHSTNDSGSNGLISGLEQASQAARPLGGAEQALHDRIASGQQSLDERTRQASVAFRRRKLKVWGARLAIAVIIIGGWQLFTAMGWVDKFFYAQPSGIWNRLWDYFENGTEFGSYPDQIKTTMQEALYGFLIGTGIGIVMGVALGLNRFLAEVLDPFIKVVNAIPRIVLGSIFIVAFGIGLTPKVLLAAVLVFFIVFFNAFQGVREVDRNVLNNAKVLGASRWQVIRHVIMPSAMTWILASLHSAFGFAIVGAVVGEVLGAQQGLGLLIKSAQGNFDPYGVFANMFVIAALVLIVEFVIERVERRLMAWRPKVQSETALV</sequence>
<dbReference type="EMBL" id="JAAFYZ010000284">
    <property type="protein sequence ID" value="MBS2553772.1"/>
    <property type="molecule type" value="Genomic_DNA"/>
</dbReference>
<evidence type="ECO:0000256" key="4">
    <source>
        <dbReference type="ARBA" id="ARBA00022692"/>
    </source>
</evidence>
<evidence type="ECO:0000256" key="2">
    <source>
        <dbReference type="ARBA" id="ARBA00022448"/>
    </source>
</evidence>
<name>A0ABS5L6A2_9ACTN</name>
<evidence type="ECO:0000313" key="9">
    <source>
        <dbReference type="EMBL" id="MBS2553772.1"/>
    </source>
</evidence>
<keyword evidence="4 7" id="KW-0812">Transmembrane</keyword>
<keyword evidence="5 7" id="KW-1133">Transmembrane helix</keyword>
<protein>
    <submittedName>
        <fullName evidence="9">ABC transporter permease</fullName>
    </submittedName>
</protein>
<evidence type="ECO:0000256" key="7">
    <source>
        <dbReference type="RuleBase" id="RU363032"/>
    </source>
</evidence>
<dbReference type="InterPro" id="IPR000515">
    <property type="entry name" value="MetI-like"/>
</dbReference>
<gene>
    <name evidence="9" type="ORF">KGQ19_43660</name>
</gene>